<accession>A0ABQ4ZJA7</accession>
<name>A0ABQ4ZJA7_9ASTR</name>
<feature type="compositionally biased region" description="Polar residues" evidence="1">
    <location>
        <begin position="275"/>
        <end position="284"/>
    </location>
</feature>
<reference evidence="2" key="1">
    <citation type="journal article" date="2022" name="Int. J. Mol. Sci.">
        <title>Draft Genome of Tanacetum Coccineum: Genomic Comparison of Closely Related Tanacetum-Family Plants.</title>
        <authorList>
            <person name="Yamashiro T."/>
            <person name="Shiraishi A."/>
            <person name="Nakayama K."/>
            <person name="Satake H."/>
        </authorList>
    </citation>
    <scope>NUCLEOTIDE SEQUENCE</scope>
</reference>
<reference evidence="2" key="2">
    <citation type="submission" date="2022-01" db="EMBL/GenBank/DDBJ databases">
        <authorList>
            <person name="Yamashiro T."/>
            <person name="Shiraishi A."/>
            <person name="Satake H."/>
            <person name="Nakayama K."/>
        </authorList>
    </citation>
    <scope>NUCLEOTIDE SEQUENCE</scope>
</reference>
<protein>
    <submittedName>
        <fullName evidence="2">Uncharacterized protein</fullName>
    </submittedName>
</protein>
<feature type="compositionally biased region" description="Basic and acidic residues" evidence="1">
    <location>
        <begin position="290"/>
        <end position="305"/>
    </location>
</feature>
<comment type="caution">
    <text evidence="2">The sequence shown here is derived from an EMBL/GenBank/DDBJ whole genome shotgun (WGS) entry which is preliminary data.</text>
</comment>
<feature type="region of interest" description="Disordered" evidence="1">
    <location>
        <begin position="255"/>
        <end position="305"/>
    </location>
</feature>
<organism evidence="2 3">
    <name type="scientific">Tanacetum coccineum</name>
    <dbReference type="NCBI Taxonomy" id="301880"/>
    <lineage>
        <taxon>Eukaryota</taxon>
        <taxon>Viridiplantae</taxon>
        <taxon>Streptophyta</taxon>
        <taxon>Embryophyta</taxon>
        <taxon>Tracheophyta</taxon>
        <taxon>Spermatophyta</taxon>
        <taxon>Magnoliopsida</taxon>
        <taxon>eudicotyledons</taxon>
        <taxon>Gunneridae</taxon>
        <taxon>Pentapetalae</taxon>
        <taxon>asterids</taxon>
        <taxon>campanulids</taxon>
        <taxon>Asterales</taxon>
        <taxon>Asteraceae</taxon>
        <taxon>Asteroideae</taxon>
        <taxon>Anthemideae</taxon>
        <taxon>Anthemidinae</taxon>
        <taxon>Tanacetum</taxon>
    </lineage>
</organism>
<dbReference type="EMBL" id="BQNB010011345">
    <property type="protein sequence ID" value="GJS89386.1"/>
    <property type="molecule type" value="Genomic_DNA"/>
</dbReference>
<evidence type="ECO:0000313" key="3">
    <source>
        <dbReference type="Proteomes" id="UP001151760"/>
    </source>
</evidence>
<evidence type="ECO:0000313" key="2">
    <source>
        <dbReference type="EMBL" id="GJS89386.1"/>
    </source>
</evidence>
<feature type="compositionally biased region" description="Basic and acidic residues" evidence="1">
    <location>
        <begin position="255"/>
        <end position="272"/>
    </location>
</feature>
<dbReference type="Proteomes" id="UP001151760">
    <property type="component" value="Unassembled WGS sequence"/>
</dbReference>
<gene>
    <name evidence="2" type="ORF">Tco_0772022</name>
</gene>
<proteinExistence type="predicted"/>
<evidence type="ECO:0000256" key="1">
    <source>
        <dbReference type="SAM" id="MobiDB-lite"/>
    </source>
</evidence>
<keyword evidence="3" id="KW-1185">Reference proteome</keyword>
<sequence length="321" mass="37094">MVRVSLLIQTLADKLRAVRPRLREEVGIVIFVVGEGQLIGSELVQETTKKISQIKDILKAARNRHKKEPVKILDREFKRLKRSRIAIVKVRWNSKRGLEFMWEHEDQMKLKYPHLFSDISYRIDGDDFCENYVKFRFNVINNPFWKENIRNVIVNGNWVGCSYKEFLACNPKEYDGMGGAVVLTHWIEKNGICTLSREVAVSMSWNDFKFMMIQEFCPSHEMQKLESELWNHAMIAGALLMKAVRNRAIMKDEKKETGGTYKDKNGRDDNKRTRTGNVFATTVNPVGRENTGENKNGREKIGISHLRKDSHSAFAVGDLDA</sequence>